<sequence length="217" mass="25243">METCTKTYAYRGEHCATFTDRRTTPIIINGRVYLDMDIKTALFSIPNIKSPGPDGFNSGFFKHTWHKLGTLGMPGLIWARPNMPRNAFISWVLINHRLLIKQRLAKFQPQSDTLCVMCSAEEENEDHLFYACSYAQAIRDQLRQWWNQIPTVQQVTSAIIIAIFYHIWIARNHRIFRKKQITSCQTAYLIKDQVSSRILFLKTYSKKFSSCVDSLLN</sequence>
<proteinExistence type="predicted"/>
<comment type="caution">
    <text evidence="3">The sequence shown here is derived from an EMBL/GenBank/DDBJ whole genome shotgun (WGS) entry which is preliminary data.</text>
</comment>
<keyword evidence="4" id="KW-1185">Reference proteome</keyword>
<organism evidence="3 4">
    <name type="scientific">Carnegiea gigantea</name>
    <dbReference type="NCBI Taxonomy" id="171969"/>
    <lineage>
        <taxon>Eukaryota</taxon>
        <taxon>Viridiplantae</taxon>
        <taxon>Streptophyta</taxon>
        <taxon>Embryophyta</taxon>
        <taxon>Tracheophyta</taxon>
        <taxon>Spermatophyta</taxon>
        <taxon>Magnoliopsida</taxon>
        <taxon>eudicotyledons</taxon>
        <taxon>Gunneridae</taxon>
        <taxon>Pentapetalae</taxon>
        <taxon>Caryophyllales</taxon>
        <taxon>Cactineae</taxon>
        <taxon>Cactaceae</taxon>
        <taxon>Cactoideae</taxon>
        <taxon>Echinocereeae</taxon>
        <taxon>Carnegiea</taxon>
    </lineage>
</organism>
<dbReference type="EMBL" id="JAKOGI010002471">
    <property type="protein sequence ID" value="KAJ8421931.1"/>
    <property type="molecule type" value="Genomic_DNA"/>
</dbReference>
<reference evidence="3" key="1">
    <citation type="submission" date="2022-04" db="EMBL/GenBank/DDBJ databases">
        <title>Carnegiea gigantea Genome sequencing and assembly v2.</title>
        <authorList>
            <person name="Copetti D."/>
            <person name="Sanderson M.J."/>
            <person name="Burquez A."/>
            <person name="Wojciechowski M.F."/>
        </authorList>
    </citation>
    <scope>NUCLEOTIDE SEQUENCE</scope>
    <source>
        <strain evidence="3">SGP5-SGP5p</strain>
        <tissue evidence="3">Aerial part</tissue>
    </source>
</reference>
<dbReference type="Pfam" id="PF13966">
    <property type="entry name" value="zf-RVT"/>
    <property type="match status" value="1"/>
</dbReference>
<keyword evidence="1" id="KW-1133">Transmembrane helix</keyword>
<evidence type="ECO:0000259" key="2">
    <source>
        <dbReference type="Pfam" id="PF13966"/>
    </source>
</evidence>
<dbReference type="OrthoDB" id="1937542at2759"/>
<feature type="domain" description="Reverse transcriptase zinc-binding" evidence="2">
    <location>
        <begin position="75"/>
        <end position="137"/>
    </location>
</feature>
<dbReference type="Proteomes" id="UP001153076">
    <property type="component" value="Unassembled WGS sequence"/>
</dbReference>
<dbReference type="InterPro" id="IPR026960">
    <property type="entry name" value="RVT-Znf"/>
</dbReference>
<name>A0A9Q1GJM8_9CARY</name>
<keyword evidence="1" id="KW-0472">Membrane</keyword>
<feature type="transmembrane region" description="Helical" evidence="1">
    <location>
        <begin position="151"/>
        <end position="170"/>
    </location>
</feature>
<evidence type="ECO:0000256" key="1">
    <source>
        <dbReference type="SAM" id="Phobius"/>
    </source>
</evidence>
<protein>
    <recommendedName>
        <fullName evidence="2">Reverse transcriptase zinc-binding domain-containing protein</fullName>
    </recommendedName>
</protein>
<dbReference type="AlphaFoldDB" id="A0A9Q1GJM8"/>
<evidence type="ECO:0000313" key="4">
    <source>
        <dbReference type="Proteomes" id="UP001153076"/>
    </source>
</evidence>
<dbReference type="PANTHER" id="PTHR33116">
    <property type="entry name" value="REVERSE TRANSCRIPTASE ZINC-BINDING DOMAIN-CONTAINING PROTEIN-RELATED-RELATED"/>
    <property type="match status" value="1"/>
</dbReference>
<evidence type="ECO:0000313" key="3">
    <source>
        <dbReference type="EMBL" id="KAJ8421931.1"/>
    </source>
</evidence>
<dbReference type="PANTHER" id="PTHR33116:SF78">
    <property type="entry name" value="OS12G0587133 PROTEIN"/>
    <property type="match status" value="1"/>
</dbReference>
<keyword evidence="1" id="KW-0812">Transmembrane</keyword>
<accession>A0A9Q1GJM8</accession>
<gene>
    <name evidence="3" type="ORF">Cgig2_031348</name>
</gene>